<evidence type="ECO:0000256" key="12">
    <source>
        <dbReference type="RuleBase" id="RU003651"/>
    </source>
</evidence>
<dbReference type="SMART" id="SM01024">
    <property type="entry name" value="BCS1_N"/>
    <property type="match status" value="1"/>
</dbReference>
<evidence type="ECO:0000259" key="14">
    <source>
        <dbReference type="SMART" id="SM00382"/>
    </source>
</evidence>
<evidence type="ECO:0000256" key="8">
    <source>
        <dbReference type="ARBA" id="ARBA00022989"/>
    </source>
</evidence>
<proteinExistence type="inferred from homology"/>
<keyword evidence="6" id="KW-0378">Hydrolase</keyword>
<protein>
    <recommendedName>
        <fullName evidence="18">Mitochondrial chaperone BCS1</fullName>
    </recommendedName>
</protein>
<evidence type="ECO:0008006" key="18">
    <source>
        <dbReference type="Google" id="ProtNLM"/>
    </source>
</evidence>
<dbReference type="PANTHER" id="PTHR23070">
    <property type="entry name" value="BCS1 AAA-TYPE ATPASE"/>
    <property type="match status" value="1"/>
</dbReference>
<dbReference type="EMBL" id="CAKKNE010000005">
    <property type="protein sequence ID" value="CAH0377778.1"/>
    <property type="molecule type" value="Genomic_DNA"/>
</dbReference>
<evidence type="ECO:0000256" key="13">
    <source>
        <dbReference type="SAM" id="MobiDB-lite"/>
    </source>
</evidence>
<comment type="catalytic activity">
    <reaction evidence="11">
        <text>ATP + H2O = ADP + phosphate + H(+)</text>
        <dbReference type="Rhea" id="RHEA:13065"/>
        <dbReference type="ChEBI" id="CHEBI:15377"/>
        <dbReference type="ChEBI" id="CHEBI:15378"/>
        <dbReference type="ChEBI" id="CHEBI:30616"/>
        <dbReference type="ChEBI" id="CHEBI:43474"/>
        <dbReference type="ChEBI" id="CHEBI:456216"/>
    </reaction>
    <physiologicalReaction direction="left-to-right" evidence="11">
        <dbReference type="Rhea" id="RHEA:13066"/>
    </physiologicalReaction>
</comment>
<dbReference type="InterPro" id="IPR003593">
    <property type="entry name" value="AAA+_ATPase"/>
</dbReference>
<comment type="caution">
    <text evidence="16">The sequence shown here is derived from an EMBL/GenBank/DDBJ whole genome shotgun (WGS) entry which is preliminary data.</text>
</comment>
<dbReference type="Pfam" id="PF08740">
    <property type="entry name" value="BCS1_N"/>
    <property type="match status" value="1"/>
</dbReference>
<dbReference type="Proteomes" id="UP000789595">
    <property type="component" value="Unassembled WGS sequence"/>
</dbReference>
<keyword evidence="8" id="KW-1133">Transmembrane helix</keyword>
<organism evidence="16 17">
    <name type="scientific">Pelagomonas calceolata</name>
    <dbReference type="NCBI Taxonomy" id="35677"/>
    <lineage>
        <taxon>Eukaryota</taxon>
        <taxon>Sar</taxon>
        <taxon>Stramenopiles</taxon>
        <taxon>Ochrophyta</taxon>
        <taxon>Pelagophyceae</taxon>
        <taxon>Pelagomonadales</taxon>
        <taxon>Pelagomonadaceae</taxon>
        <taxon>Pelagomonas</taxon>
    </lineage>
</organism>
<sequence>MSDVAAPPPKTPSPLTDLIPEPLRDHPAAAVVAGGAGLAALSLGLSAFRSTGRLAVSTLRRRATATLEVTSRDAAYPWVLHWLKRTNPIGSFRHASVTTLHGDDGPTFDLVPAPGLHVVRHAGRWVLVERAREYGTVNTSSGTPWEKVVLTAFAGSSDFFPSLLNEARRDAEGSRDATTTTLYTCWGTEWRPFGQARAKRPIESVVLKEGQAERLVQDVAEWSKSKKWYAERGVPYRRGYLLHGPPGGGKTSFFLALAGALDLDVCLLSLSDEGLTDDRLALALANAPRNCCVLLEDVDAAFASEETSRGHLTLSGLLNALDGAAAAEGRVVLMTTNYVERLDAALIRPGRVDVVELVGDADADQASRLFQRFYEDASDEDAAAFGVNATASRAPSMAELQGFLIARKGDHHAALAEASSLIRDPRPGPSSRVDAGPPASPGKKRGRRRLTALDVDRMPFNPQPGWEESSNLRE</sequence>
<reference evidence="16" key="1">
    <citation type="submission" date="2021-11" db="EMBL/GenBank/DDBJ databases">
        <authorList>
            <consortium name="Genoscope - CEA"/>
            <person name="William W."/>
        </authorList>
    </citation>
    <scope>NUCLEOTIDE SEQUENCE</scope>
</reference>
<dbReference type="InterPro" id="IPR050747">
    <property type="entry name" value="Mitochondrial_chaperone_BCS1"/>
</dbReference>
<dbReference type="AlphaFoldDB" id="A0A8J2SV27"/>
<feature type="domain" description="BCS1 N-terminal" evidence="15">
    <location>
        <begin position="39"/>
        <end position="205"/>
    </location>
</feature>
<keyword evidence="5" id="KW-0999">Mitochondrion inner membrane</keyword>
<evidence type="ECO:0000256" key="9">
    <source>
        <dbReference type="ARBA" id="ARBA00023128"/>
    </source>
</evidence>
<dbReference type="Gene3D" id="3.40.50.300">
    <property type="entry name" value="P-loop containing nucleotide triphosphate hydrolases"/>
    <property type="match status" value="1"/>
</dbReference>
<dbReference type="InterPro" id="IPR014851">
    <property type="entry name" value="BCS1_N"/>
</dbReference>
<evidence type="ECO:0000256" key="5">
    <source>
        <dbReference type="ARBA" id="ARBA00022792"/>
    </source>
</evidence>
<keyword evidence="17" id="KW-1185">Reference proteome</keyword>
<comment type="similarity">
    <text evidence="2">Belongs to the AAA ATPase family. BCS1 subfamily.</text>
</comment>
<evidence type="ECO:0000313" key="16">
    <source>
        <dbReference type="EMBL" id="CAH0377778.1"/>
    </source>
</evidence>
<evidence type="ECO:0000256" key="1">
    <source>
        <dbReference type="ARBA" id="ARBA00004434"/>
    </source>
</evidence>
<evidence type="ECO:0000256" key="10">
    <source>
        <dbReference type="ARBA" id="ARBA00023136"/>
    </source>
</evidence>
<accession>A0A8J2SV27</accession>
<evidence type="ECO:0000256" key="7">
    <source>
        <dbReference type="ARBA" id="ARBA00022840"/>
    </source>
</evidence>
<name>A0A8J2SV27_9STRA</name>
<evidence type="ECO:0000313" key="17">
    <source>
        <dbReference type="Proteomes" id="UP000789595"/>
    </source>
</evidence>
<feature type="region of interest" description="Disordered" evidence="13">
    <location>
        <begin position="419"/>
        <end position="474"/>
    </location>
</feature>
<dbReference type="Pfam" id="PF25426">
    <property type="entry name" value="AAA_lid_BCS1"/>
    <property type="match status" value="1"/>
</dbReference>
<dbReference type="InterPro" id="IPR027417">
    <property type="entry name" value="P-loop_NTPase"/>
</dbReference>
<evidence type="ECO:0000256" key="6">
    <source>
        <dbReference type="ARBA" id="ARBA00022801"/>
    </source>
</evidence>
<evidence type="ECO:0000256" key="4">
    <source>
        <dbReference type="ARBA" id="ARBA00022741"/>
    </source>
</evidence>
<gene>
    <name evidence="16" type="ORF">PECAL_5P22970</name>
</gene>
<dbReference type="SMART" id="SM00382">
    <property type="entry name" value="AAA"/>
    <property type="match status" value="1"/>
</dbReference>
<keyword evidence="7 12" id="KW-0067">ATP-binding</keyword>
<evidence type="ECO:0000256" key="3">
    <source>
        <dbReference type="ARBA" id="ARBA00022692"/>
    </source>
</evidence>
<dbReference type="CDD" id="cd19510">
    <property type="entry name" value="RecA-like_BCS1"/>
    <property type="match status" value="1"/>
</dbReference>
<dbReference type="InterPro" id="IPR003959">
    <property type="entry name" value="ATPase_AAA_core"/>
</dbReference>
<evidence type="ECO:0000256" key="2">
    <source>
        <dbReference type="ARBA" id="ARBA00007448"/>
    </source>
</evidence>
<dbReference type="SUPFAM" id="SSF52540">
    <property type="entry name" value="P-loop containing nucleoside triphosphate hydrolases"/>
    <property type="match status" value="1"/>
</dbReference>
<dbReference type="GO" id="GO:0016887">
    <property type="term" value="F:ATP hydrolysis activity"/>
    <property type="evidence" value="ECO:0007669"/>
    <property type="project" value="InterPro"/>
</dbReference>
<dbReference type="OrthoDB" id="10251412at2759"/>
<dbReference type="InterPro" id="IPR003960">
    <property type="entry name" value="ATPase_AAA_CS"/>
</dbReference>
<keyword evidence="10" id="KW-0472">Membrane</keyword>
<dbReference type="GO" id="GO:0005524">
    <property type="term" value="F:ATP binding"/>
    <property type="evidence" value="ECO:0007669"/>
    <property type="project" value="UniProtKB-KW"/>
</dbReference>
<dbReference type="InterPro" id="IPR057495">
    <property type="entry name" value="AAA_lid_BCS1"/>
</dbReference>
<feature type="domain" description="AAA+ ATPase" evidence="14">
    <location>
        <begin position="236"/>
        <end position="362"/>
    </location>
</feature>
<evidence type="ECO:0000259" key="15">
    <source>
        <dbReference type="SMART" id="SM01024"/>
    </source>
</evidence>
<comment type="subcellular location">
    <subcellularLocation>
        <location evidence="1">Mitochondrion inner membrane</location>
        <topology evidence="1">Single-pass membrane protein</topology>
    </subcellularLocation>
</comment>
<keyword evidence="3" id="KW-0812">Transmembrane</keyword>
<dbReference type="PROSITE" id="PS00674">
    <property type="entry name" value="AAA"/>
    <property type="match status" value="1"/>
</dbReference>
<keyword evidence="4 12" id="KW-0547">Nucleotide-binding</keyword>
<dbReference type="GO" id="GO:0005743">
    <property type="term" value="C:mitochondrial inner membrane"/>
    <property type="evidence" value="ECO:0007669"/>
    <property type="project" value="UniProtKB-SubCell"/>
</dbReference>
<evidence type="ECO:0000256" key="11">
    <source>
        <dbReference type="ARBA" id="ARBA00048778"/>
    </source>
</evidence>
<keyword evidence="9" id="KW-0496">Mitochondrion</keyword>
<dbReference type="Pfam" id="PF00004">
    <property type="entry name" value="AAA"/>
    <property type="match status" value="1"/>
</dbReference>